<dbReference type="Pfam" id="PF01420">
    <property type="entry name" value="Methylase_S"/>
    <property type="match status" value="1"/>
</dbReference>
<evidence type="ECO:0000256" key="3">
    <source>
        <dbReference type="ARBA" id="ARBA00023125"/>
    </source>
</evidence>
<dbReference type="RefSeq" id="WP_171183831.1">
    <property type="nucleotide sequence ID" value="NZ_WTPX01000013.1"/>
</dbReference>
<comment type="similarity">
    <text evidence="1">Belongs to the type-I restriction system S methylase family.</text>
</comment>
<dbReference type="InterPro" id="IPR044946">
    <property type="entry name" value="Restrct_endonuc_typeI_TRD_sf"/>
</dbReference>
<evidence type="ECO:0000256" key="1">
    <source>
        <dbReference type="ARBA" id="ARBA00010923"/>
    </source>
</evidence>
<dbReference type="EMBL" id="WTPX01000013">
    <property type="protein sequence ID" value="NNJ24641.1"/>
    <property type="molecule type" value="Genomic_DNA"/>
</dbReference>
<protein>
    <recommendedName>
        <fullName evidence="4">Type I restriction modification DNA specificity domain-containing protein</fullName>
    </recommendedName>
</protein>
<dbReference type="PANTHER" id="PTHR30408">
    <property type="entry name" value="TYPE-1 RESTRICTION ENZYME ECOKI SPECIFICITY PROTEIN"/>
    <property type="match status" value="1"/>
</dbReference>
<dbReference type="CDD" id="cd17260">
    <property type="entry name" value="RMtype1_S_EcoEI-TRD1-CR1_like"/>
    <property type="match status" value="1"/>
</dbReference>
<gene>
    <name evidence="5" type="ORF">LzC2_07000</name>
</gene>
<dbReference type="SUPFAM" id="SSF116734">
    <property type="entry name" value="DNA methylase specificity domain"/>
    <property type="match status" value="2"/>
</dbReference>
<keyword evidence="2" id="KW-0680">Restriction system</keyword>
<keyword evidence="6" id="KW-1185">Reference proteome</keyword>
<proteinExistence type="inferred from homology"/>
<organism evidence="5 6">
    <name type="scientific">Alienimonas chondri</name>
    <dbReference type="NCBI Taxonomy" id="2681879"/>
    <lineage>
        <taxon>Bacteria</taxon>
        <taxon>Pseudomonadati</taxon>
        <taxon>Planctomycetota</taxon>
        <taxon>Planctomycetia</taxon>
        <taxon>Planctomycetales</taxon>
        <taxon>Planctomycetaceae</taxon>
        <taxon>Alienimonas</taxon>
    </lineage>
</organism>
<comment type="caution">
    <text evidence="5">The sequence shown here is derived from an EMBL/GenBank/DDBJ whole genome shotgun (WGS) entry which is preliminary data.</text>
</comment>
<evidence type="ECO:0000256" key="2">
    <source>
        <dbReference type="ARBA" id="ARBA00022747"/>
    </source>
</evidence>
<dbReference type="InterPro" id="IPR000055">
    <property type="entry name" value="Restrct_endonuc_typeI_TRD"/>
</dbReference>
<evidence type="ECO:0000313" key="5">
    <source>
        <dbReference type="EMBL" id="NNJ24641.1"/>
    </source>
</evidence>
<sequence>MNELNSIHVKDLAADVPASLATGPFGSQIGSRFFRECGVPVLRGSNLSAEIGIRLNENGLVFIDEDLAKTFGRSTARRGDLVFTCWGTIDQVGLITGDSRFDRYIVSNKQMKLTPDPRKASSLYLYYYFSSPAVRKEIVANGIGTSVPGFNLGQLKAWHVPLPSLCKQEQIASVLGSFDKQISLLERQNATLEAAARAVFRSWFVDFDPVRAKLDGRRPHGLDDATAALFPDGFEHNNGELVPHGWRQMPMSEAVEVNPKRSLKKKRAATYLEMRNVPTAGHRPTAVATRAFTSGTKFVNGDTLMARITPCLENGKTAYVDFLRDGEVGWGSTEFLVLRPKPPLPTFFGYLLARDPEFRQFAIQQMTGSSGRQRVPADSLSGYRIAVPDEDVAEAFGRRCQPYFDLIRANSEESATLAELRDALLPKLLSGELTVPDVEALTEAPE</sequence>
<dbReference type="PANTHER" id="PTHR30408:SF13">
    <property type="entry name" value="TYPE I RESTRICTION ENZYME HINDI SPECIFICITY SUBUNIT"/>
    <property type="match status" value="1"/>
</dbReference>
<name>A0ABX1V9Q4_9PLAN</name>
<dbReference type="Gene3D" id="3.90.220.20">
    <property type="entry name" value="DNA methylase specificity domains"/>
    <property type="match status" value="2"/>
</dbReference>
<evidence type="ECO:0000313" key="6">
    <source>
        <dbReference type="Proteomes" id="UP000609651"/>
    </source>
</evidence>
<reference evidence="5 6" key="1">
    <citation type="journal article" date="2020" name="Syst. Appl. Microbiol.">
        <title>Alienimonas chondri sp. nov., a novel planctomycete isolated from the biofilm of the red alga Chondrus crispus.</title>
        <authorList>
            <person name="Vitorino I."/>
            <person name="Albuquerque L."/>
            <person name="Wiegand S."/>
            <person name="Kallscheuer N."/>
            <person name="da Costa M.S."/>
            <person name="Lobo-da-Cunha A."/>
            <person name="Jogler C."/>
            <person name="Lage O.M."/>
        </authorList>
    </citation>
    <scope>NUCLEOTIDE SEQUENCE [LARGE SCALE GENOMIC DNA]</scope>
    <source>
        <strain evidence="5 6">LzC2</strain>
    </source>
</reference>
<accession>A0ABX1V9Q4</accession>
<dbReference type="InterPro" id="IPR052021">
    <property type="entry name" value="Type-I_RS_S_subunit"/>
</dbReference>
<evidence type="ECO:0000259" key="4">
    <source>
        <dbReference type="Pfam" id="PF01420"/>
    </source>
</evidence>
<feature type="domain" description="Type I restriction modification DNA specificity" evidence="4">
    <location>
        <begin position="79"/>
        <end position="193"/>
    </location>
</feature>
<keyword evidence="3" id="KW-0238">DNA-binding</keyword>
<dbReference type="Proteomes" id="UP000609651">
    <property type="component" value="Unassembled WGS sequence"/>
</dbReference>